<organism evidence="19 20">
    <name type="scientific">Ceratosolen solmsi marchali</name>
    <dbReference type="NCBI Taxonomy" id="326594"/>
    <lineage>
        <taxon>Eukaryota</taxon>
        <taxon>Metazoa</taxon>
        <taxon>Ecdysozoa</taxon>
        <taxon>Arthropoda</taxon>
        <taxon>Hexapoda</taxon>
        <taxon>Insecta</taxon>
        <taxon>Pterygota</taxon>
        <taxon>Neoptera</taxon>
        <taxon>Endopterygota</taxon>
        <taxon>Hymenoptera</taxon>
        <taxon>Apocrita</taxon>
        <taxon>Proctotrupomorpha</taxon>
        <taxon>Chalcidoidea</taxon>
        <taxon>Agaonidae</taxon>
        <taxon>Agaoninae</taxon>
        <taxon>Ceratosolen</taxon>
    </lineage>
</organism>
<evidence type="ECO:0000256" key="10">
    <source>
        <dbReference type="ARBA" id="ARBA00022840"/>
    </source>
</evidence>
<evidence type="ECO:0000256" key="13">
    <source>
        <dbReference type="ARBA" id="ARBA00023242"/>
    </source>
</evidence>
<dbReference type="FunFam" id="3.40.50.300:FF:000198">
    <property type="entry name" value="Activating signal cointegrator 1 complex subunit"/>
    <property type="match status" value="1"/>
</dbReference>
<dbReference type="InterPro" id="IPR036388">
    <property type="entry name" value="WH-like_DNA-bd_sf"/>
</dbReference>
<feature type="coiled-coil region" evidence="16">
    <location>
        <begin position="299"/>
        <end position="326"/>
    </location>
</feature>
<dbReference type="PIRSF" id="PIRSF039073">
    <property type="entry name" value="BRR2"/>
    <property type="match status" value="1"/>
</dbReference>
<sequence>MPRITRSMRTFTDLCRKLNYQTPNDLDAKRQEVASKLNRNFKWSEICKQLPSDIVVLLNKIHLILSKICEGQSSEIINELSIYTTNLLIEEKVVSQKTMTKLKQLLGIADHKCLNDLVMIVSEIRQIISEENLNLIKNLEKNTYDLDFNTEPFGINIPYHEAQVIWPQTDKLQDMNSKYSTDTTKKFEELIKLSRVEATAKKVEFDKQQVNRDIKKIFKKYSTVMSFDEFVNIIMEKLKIPGSSIQSELFDLLGYEHIDFIEYIIEYRKQILMWYSNTKLTKAFTDKQPQIASQVIIQSEKEKQLMKQVRKEEKKLQKAVSKLESGRNGDDDDDDDEIFNSIDLQLKRQEALSARSEPILKQSKIGVSSNIHKNYPFVFDSKLSIKSSAGFVSGKRILLPENVNRIDNQLCEQVDIPVPNLDPLNVGNNRVLISSLDEIGQMAFNGIESLNRIQSIVFNAAYNTNENLLISAPTGAGKTNVALLTIIHQIKLHIDNDILKTNEFKIVYIAPMKALAAEMTANFCKRLGSLGITVRELTGDMQLTKVEIQQTQMIVTTPEKWDVVTRKGTGDVALTRIVKLLIIDEVHLLHGDRGPVVEALVARTLRQVESSQSMIRIIGLSATLPNYVDIARFLRVNPYKGLFYFDHRFRPVPLSQTFIGVKAIKPMQSMSDMDLICYNQVIDMVQKDHQVMVFVHARNATIRTANVIKEMSLQNGTHQLFVSDESLKLSQKAFSRSPNKYLSELFEHGLSVHHAGMLRTDRNLVEKYFSEGMIKVLICTSTLAWGVNLPAHAVIIRGTEIYDSKHGSFIDLGILDVLQIFGRAGRPQYDTSGHAVIITSHDKLSHYLSLLTNQFPIESSFITYLADNLNAEIVLGTISNVEEAVEWLSYTYLFVRMRLNYLAYGIEYQSFLNDPNLERKRKELIHTSAMALDKARMIRYNIHTGDLNATDLGRTASHFYLKYDTIEIFNELMKPIMTEADILGMISRSQEFEQLKVREDEMDELDSLQIDHCEVNPQGGKENIHGKVNILIQTYLSRGKIQSFSLLSDQAYIAQNTVRICRALFEMMLRKNNAIMAGRVLAMAKMLELQQWDHMSALRQFYYLPFDIISKIEERSLTIERLKDMNVMEIGSMIRNQKIATLIKKCCDEFPALNFEATLQPITRTILRIRLQIIPEFRWNDKVHGKNSEAFWLWIEDPENNYIYHCEYIQLTKKQVITKCGHEIVMTIPLCEPLPNQYFVKATSDHWLGCEFIQPLKLSGLILPESHPPHTDLQELQPLPVDALKLPEFKKLYNFSHFNPIQTQIFYCLYHTDNNVLLGAPTGSGKTIAAEIAMMRVFRTQPDRKIVYIAPLKALVRERMKDWTKRLSQLGKSVVELTGDVTPDIKVISTSDVIVTTPEKWDGISRSWQTRNYVQKVALIIIDEIHLLGEDRGPVLEVIVSRTNFIASHTSRTLRIIGLSTALANAVDLGHWLGIKKMGLYNFRPSVRPVPLEVHISGFPGKHYCPRMATMNKPTFAAIRQHAPTSPSLVFVSSRRQTRLTALDLIAYLAAEDNPKQWLHMCEEEMDNLLYNIKDVNLKLTLAFGIGIHHAGLEDKDRQVVEELFTNNKIQVLVTTATLAWGVNFPAHLVVIKGTEYYDAKTKRYVDMPITDVLQMMGRAGRPQFDDSGVAVVLVHDIKKNFYKQFLYEPFPVESSLLQVLPDHINAEIVAGTIKTKQEFLDYLTWTYFFRRLVKNPRYYNLESMEPEEVDIYLSKLVDNTLSILIKSQCVFNDEEENCIGPLPLGRIASYYYLSHKTVTMFNDNLEDNISLEKCLRIMCNAHEYNEIPVRHNEDLLNEELAKICRYPVECLSYDSSNTKAFLLLQAHFSRLLLPCADYYTDLKSVLDQSIRILQAMIDIVAEKGFLSSTLQIIILLQMILQGRWIDEPAILTLPYIEKEHLSLFSNLPICLPLFCASVVNNSRLSKTLLQVLNDNQINKLCQVAKDMPVLCIKLCIQSDLKFAKNKQIEISPQENWTSLTLRKDQEYTLVIEIIRKNRSQTLKAHCPKFHRGKDEGWFFILGDIDRRELLALKRASGLYGPPKVHYLQFTTSILGPSRLQFYVMSDCYMALDQQYSIPINVVQ</sequence>
<dbReference type="Gene3D" id="1.10.3380.10">
    <property type="entry name" value="Sec63 N-terminal domain-like domain"/>
    <property type="match status" value="2"/>
</dbReference>
<keyword evidence="6" id="KW-0547">Nucleotide-binding</keyword>
<feature type="domain" description="Helicase ATP-binding" evidence="17">
    <location>
        <begin position="1307"/>
        <end position="1481"/>
    </location>
</feature>
<dbReference type="FunFam" id="1.10.10.10:FF:000024">
    <property type="entry name" value="U5 small nuclear ribonucleoprotein helicase"/>
    <property type="match status" value="1"/>
</dbReference>
<dbReference type="Proteomes" id="UP000695007">
    <property type="component" value="Unplaced"/>
</dbReference>
<dbReference type="SUPFAM" id="SSF46785">
    <property type="entry name" value="Winged helix' DNA-binding domain"/>
    <property type="match status" value="2"/>
</dbReference>
<feature type="domain" description="Helicase C-terminal" evidence="18">
    <location>
        <begin position="1518"/>
        <end position="1709"/>
    </location>
</feature>
<dbReference type="SMART" id="SM00973">
    <property type="entry name" value="Sec63"/>
    <property type="match status" value="2"/>
</dbReference>
<dbReference type="CDD" id="cd18020">
    <property type="entry name" value="DEXHc_ASCC3_1"/>
    <property type="match status" value="1"/>
</dbReference>
<dbReference type="SMART" id="SM00487">
    <property type="entry name" value="DEXDc"/>
    <property type="match status" value="2"/>
</dbReference>
<dbReference type="InterPro" id="IPR004179">
    <property type="entry name" value="Sec63-dom"/>
</dbReference>
<dbReference type="Gene3D" id="1.10.10.10">
    <property type="entry name" value="Winged helix-like DNA-binding domain superfamily/Winged helix DNA-binding domain"/>
    <property type="match status" value="2"/>
</dbReference>
<evidence type="ECO:0000256" key="5">
    <source>
        <dbReference type="ARBA" id="ARBA00022737"/>
    </source>
</evidence>
<dbReference type="InterPro" id="IPR014001">
    <property type="entry name" value="Helicase_ATP-bd"/>
</dbReference>
<evidence type="ECO:0000256" key="9">
    <source>
        <dbReference type="ARBA" id="ARBA00022806"/>
    </source>
</evidence>
<dbReference type="InterPro" id="IPR036390">
    <property type="entry name" value="WH_DNA-bd_sf"/>
</dbReference>
<dbReference type="RefSeq" id="XP_011496852.1">
    <property type="nucleotide sequence ID" value="XM_011498550.1"/>
</dbReference>
<dbReference type="KEGG" id="csol:105361389"/>
<dbReference type="SMART" id="SM00490">
    <property type="entry name" value="HELICc"/>
    <property type="match status" value="2"/>
</dbReference>
<dbReference type="InterPro" id="IPR011545">
    <property type="entry name" value="DEAD/DEAH_box_helicase_dom"/>
</dbReference>
<dbReference type="PANTHER" id="PTHR47961">
    <property type="entry name" value="DNA POLYMERASE THETA, PUTATIVE (AFU_ORTHOLOGUE AFUA_1G05260)-RELATED"/>
    <property type="match status" value="1"/>
</dbReference>
<dbReference type="InterPro" id="IPR035892">
    <property type="entry name" value="C2_domain_sf"/>
</dbReference>
<dbReference type="FunFam" id="1.10.3380.10:FF:000002">
    <property type="entry name" value="Activating signal cointegrator 1 complex subunit 3"/>
    <property type="match status" value="1"/>
</dbReference>
<dbReference type="InterPro" id="IPR041094">
    <property type="entry name" value="Brr2_helicase_PWI"/>
</dbReference>
<evidence type="ECO:0000313" key="19">
    <source>
        <dbReference type="Proteomes" id="UP000695007"/>
    </source>
</evidence>
<dbReference type="InterPro" id="IPR057842">
    <property type="entry name" value="WH_MER3"/>
</dbReference>
<protein>
    <recommendedName>
        <fullName evidence="14">U5 small nuclear ribonucleoprotein 200 kDa helicase</fullName>
    </recommendedName>
</protein>
<dbReference type="InterPro" id="IPR001650">
    <property type="entry name" value="Helicase_C-like"/>
</dbReference>
<dbReference type="GO" id="GO:0005737">
    <property type="term" value="C:cytoplasm"/>
    <property type="evidence" value="ECO:0007669"/>
    <property type="project" value="UniProtKB-SubCell"/>
</dbReference>
<dbReference type="PANTHER" id="PTHR47961:SF13">
    <property type="entry name" value="ACTIVATING SIGNAL COINTEGRATOR 1 COMPLEX SUBUNIT 3"/>
    <property type="match status" value="1"/>
</dbReference>
<dbReference type="GO" id="GO:0006397">
    <property type="term" value="P:mRNA processing"/>
    <property type="evidence" value="ECO:0007669"/>
    <property type="project" value="UniProtKB-ARBA"/>
</dbReference>
<evidence type="ECO:0000256" key="3">
    <source>
        <dbReference type="ARBA" id="ARBA00010140"/>
    </source>
</evidence>
<dbReference type="Pfam" id="PF26582">
    <property type="entry name" value="ASCC3_N"/>
    <property type="match status" value="1"/>
</dbReference>
<dbReference type="CTD" id="41891"/>
<evidence type="ECO:0000256" key="7">
    <source>
        <dbReference type="ARBA" id="ARBA00022763"/>
    </source>
</evidence>
<evidence type="ECO:0000256" key="6">
    <source>
        <dbReference type="ARBA" id="ARBA00022741"/>
    </source>
</evidence>
<feature type="domain" description="Helicase C-terminal" evidence="18">
    <location>
        <begin position="677"/>
        <end position="889"/>
    </location>
</feature>
<dbReference type="Pfam" id="PF02889">
    <property type="entry name" value="Sec63"/>
    <property type="match status" value="2"/>
</dbReference>
<keyword evidence="12" id="KW-0413">Isomerase</keyword>
<dbReference type="Gene3D" id="3.40.50.300">
    <property type="entry name" value="P-loop containing nucleotide triphosphate hydrolases"/>
    <property type="match status" value="4"/>
</dbReference>
<dbReference type="InterPro" id="IPR050474">
    <property type="entry name" value="Hel308_SKI2-like"/>
</dbReference>
<dbReference type="GO" id="GO:0003676">
    <property type="term" value="F:nucleic acid binding"/>
    <property type="evidence" value="ECO:0007669"/>
    <property type="project" value="InterPro"/>
</dbReference>
<dbReference type="InterPro" id="IPR003593">
    <property type="entry name" value="AAA+_ATPase"/>
</dbReference>
<dbReference type="PROSITE" id="PS51194">
    <property type="entry name" value="HELICASE_CTER"/>
    <property type="match status" value="2"/>
</dbReference>
<evidence type="ECO:0000256" key="1">
    <source>
        <dbReference type="ARBA" id="ARBA00004324"/>
    </source>
</evidence>
<dbReference type="FunFam" id="2.60.40.150:FF:000004">
    <property type="entry name" value="RNA helicase, activating signal cointegrator 1"/>
    <property type="match status" value="1"/>
</dbReference>
<dbReference type="SUPFAM" id="SSF52540">
    <property type="entry name" value="P-loop containing nucleoside triphosphate hydrolases"/>
    <property type="match status" value="4"/>
</dbReference>
<keyword evidence="13" id="KW-0539">Nucleus</keyword>
<dbReference type="GO" id="GO:0016787">
    <property type="term" value="F:hydrolase activity"/>
    <property type="evidence" value="ECO:0007669"/>
    <property type="project" value="UniProtKB-KW"/>
</dbReference>
<comment type="subcellular location">
    <subcellularLocation>
        <location evidence="2">Cytoplasm</location>
        <location evidence="2">Cytosol</location>
    </subcellularLocation>
    <subcellularLocation>
        <location evidence="1">Nucleus speckle</location>
    </subcellularLocation>
</comment>
<dbReference type="FunFam" id="1.10.10.10:FF:000012">
    <property type="entry name" value="U5 small nuclear ribonucleoprotein helicase"/>
    <property type="match status" value="1"/>
</dbReference>
<keyword evidence="8" id="KW-0378">Hydrolase</keyword>
<dbReference type="Pfam" id="PF00270">
    <property type="entry name" value="DEAD"/>
    <property type="match status" value="2"/>
</dbReference>
<name>A0AAJ6YF07_9HYME</name>
<evidence type="ECO:0000256" key="12">
    <source>
        <dbReference type="ARBA" id="ARBA00023235"/>
    </source>
</evidence>
<dbReference type="InterPro" id="IPR027417">
    <property type="entry name" value="P-loop_NTPase"/>
</dbReference>
<evidence type="ECO:0000256" key="11">
    <source>
        <dbReference type="ARBA" id="ARBA00023204"/>
    </source>
</evidence>
<evidence type="ECO:0000259" key="17">
    <source>
        <dbReference type="PROSITE" id="PS51192"/>
    </source>
</evidence>
<evidence type="ECO:0000259" key="18">
    <source>
        <dbReference type="PROSITE" id="PS51194"/>
    </source>
</evidence>
<dbReference type="SMART" id="SM00382">
    <property type="entry name" value="AAA"/>
    <property type="match status" value="2"/>
</dbReference>
<dbReference type="Pfam" id="PF00271">
    <property type="entry name" value="Helicase_C"/>
    <property type="match status" value="2"/>
</dbReference>
<dbReference type="FunFam" id="1.10.150.20:FF:000004">
    <property type="entry name" value="U5 small nuclear ribonucleoprotein helicase"/>
    <property type="match status" value="1"/>
</dbReference>
<keyword evidence="16" id="KW-0175">Coiled coil</keyword>
<keyword evidence="10" id="KW-0067">ATP-binding</keyword>
<dbReference type="Gene3D" id="2.60.40.150">
    <property type="entry name" value="C2 domain"/>
    <property type="match status" value="2"/>
</dbReference>
<dbReference type="Gene3D" id="1.10.150.20">
    <property type="entry name" value="5' to 3' exonuclease, C-terminal subdomain"/>
    <property type="match status" value="1"/>
</dbReference>
<evidence type="ECO:0000256" key="16">
    <source>
        <dbReference type="SAM" id="Coils"/>
    </source>
</evidence>
<dbReference type="CDD" id="cd18022">
    <property type="entry name" value="DEXHc_ASCC3_2"/>
    <property type="match status" value="1"/>
</dbReference>
<keyword evidence="19" id="KW-1185">Reference proteome</keyword>
<dbReference type="Pfam" id="PF18149">
    <property type="entry name" value="Helicase_PWI"/>
    <property type="match status" value="1"/>
</dbReference>
<dbReference type="SUPFAM" id="SSF158702">
    <property type="entry name" value="Sec63 N-terminal domain-like"/>
    <property type="match status" value="2"/>
</dbReference>
<evidence type="ECO:0000256" key="4">
    <source>
        <dbReference type="ARBA" id="ARBA00022490"/>
    </source>
</evidence>
<dbReference type="GO" id="GO:0004386">
    <property type="term" value="F:helicase activity"/>
    <property type="evidence" value="ECO:0007669"/>
    <property type="project" value="UniProtKB-KW"/>
</dbReference>
<evidence type="ECO:0000256" key="15">
    <source>
        <dbReference type="ARBA" id="ARBA00054527"/>
    </source>
</evidence>
<keyword evidence="11" id="KW-0234">DNA repair</keyword>
<reference evidence="20" key="1">
    <citation type="submission" date="2025-08" db="UniProtKB">
        <authorList>
            <consortium name="RefSeq"/>
        </authorList>
    </citation>
    <scope>IDENTIFICATION</scope>
</reference>
<keyword evidence="4" id="KW-0963">Cytoplasm</keyword>
<keyword evidence="5" id="KW-0677">Repeat</keyword>
<dbReference type="InterPro" id="IPR058856">
    <property type="entry name" value="ASCC3_N"/>
</dbReference>
<keyword evidence="9" id="KW-0347">Helicase</keyword>
<evidence type="ECO:0000313" key="20">
    <source>
        <dbReference type="RefSeq" id="XP_011496852.1"/>
    </source>
</evidence>
<gene>
    <name evidence="20" type="primary">LOC105361389</name>
</gene>
<accession>A0AAJ6YF07</accession>
<dbReference type="GO" id="GO:0180022">
    <property type="term" value="C:RQC-trigger complex"/>
    <property type="evidence" value="ECO:0007669"/>
    <property type="project" value="UniProtKB-ARBA"/>
</dbReference>
<proteinExistence type="inferred from homology"/>
<dbReference type="FunFam" id="3.40.50.300:FF:000102">
    <property type="entry name" value="RNA helicase, activating signal cointegrator 1"/>
    <property type="match status" value="1"/>
</dbReference>
<dbReference type="FunFam" id="1.10.3380.10:FF:000001">
    <property type="entry name" value="U5 small nuclear ribonucleoprotein helicase"/>
    <property type="match status" value="1"/>
</dbReference>
<keyword evidence="7" id="KW-0227">DNA damage</keyword>
<evidence type="ECO:0000256" key="2">
    <source>
        <dbReference type="ARBA" id="ARBA00004514"/>
    </source>
</evidence>
<dbReference type="FunFam" id="3.40.50.300:FF:000231">
    <property type="entry name" value="Activating signal cointegrator 1 complex subunit 3"/>
    <property type="match status" value="1"/>
</dbReference>
<evidence type="ECO:0000256" key="8">
    <source>
        <dbReference type="ARBA" id="ARBA00022801"/>
    </source>
</evidence>
<comment type="similarity">
    <text evidence="3">Belongs to the helicase family. SKI2 subfamily.</text>
</comment>
<dbReference type="Pfam" id="PF23445">
    <property type="entry name" value="WHD_SNRNP200"/>
    <property type="match status" value="2"/>
</dbReference>
<dbReference type="GO" id="GO:0005524">
    <property type="term" value="F:ATP binding"/>
    <property type="evidence" value="ECO:0007669"/>
    <property type="project" value="UniProtKB-KW"/>
</dbReference>
<dbReference type="FunFam" id="3.40.50.300:FF:000062">
    <property type="entry name" value="U5 small nuclear ribonucleoprotein helicase"/>
    <property type="match status" value="1"/>
</dbReference>
<dbReference type="PROSITE" id="PS51192">
    <property type="entry name" value="HELICASE_ATP_BIND_1"/>
    <property type="match status" value="2"/>
</dbReference>
<dbReference type="FunFam" id="2.60.40.150:FF:000113">
    <property type="entry name" value="activating signal cointegrator 1 complex subunit 3"/>
    <property type="match status" value="1"/>
</dbReference>
<feature type="domain" description="Helicase ATP-binding" evidence="17">
    <location>
        <begin position="459"/>
        <end position="642"/>
    </location>
</feature>
<dbReference type="SUPFAM" id="SSF81296">
    <property type="entry name" value="E set domains"/>
    <property type="match status" value="1"/>
</dbReference>
<evidence type="ECO:0000256" key="14">
    <source>
        <dbReference type="ARBA" id="ARBA00034541"/>
    </source>
</evidence>
<dbReference type="CDD" id="cd18795">
    <property type="entry name" value="SF2_C_Ski2"/>
    <property type="match status" value="2"/>
</dbReference>
<comment type="function">
    <text evidence="15">Catalyzes the ATP-dependent unwinding of U4/U6 RNA duplices, an essential step in the assembly of a catalytically active spliceosome. Plays a role in pre-mRNA splicing.</text>
</comment>
<dbReference type="InterPro" id="IPR014756">
    <property type="entry name" value="Ig_E-set"/>
</dbReference>
<dbReference type="GeneID" id="105361389"/>